<evidence type="ECO:0000313" key="2">
    <source>
        <dbReference type="Proteomes" id="UP000594943"/>
    </source>
</evidence>
<name>A0A7U4SRE7_9BURK</name>
<dbReference type="KEGG" id="bhg:I6G56_11740"/>
<dbReference type="AlphaFoldDB" id="A0A7U4SRE7"/>
<dbReference type="RefSeq" id="WP_009917232.1">
    <property type="nucleotide sequence ID" value="NZ_CP013380.1"/>
</dbReference>
<organism evidence="1 2">
    <name type="scientific">Burkholderia humptydooensis</name>
    <dbReference type="NCBI Taxonomy" id="430531"/>
    <lineage>
        <taxon>Bacteria</taxon>
        <taxon>Pseudomonadati</taxon>
        <taxon>Pseudomonadota</taxon>
        <taxon>Betaproteobacteria</taxon>
        <taxon>Burkholderiales</taxon>
        <taxon>Burkholderiaceae</taxon>
        <taxon>Burkholderia</taxon>
        <taxon>pseudomallei group</taxon>
    </lineage>
</organism>
<sequence length="133" mass="14404">MQKENAQQTIRAYRIPADVEAKLIDAAGPAAAALSAKRQAALRAIPAHIVPILNRAADTATRLLKAEGVQARRRNLRADGAALVVQQEAILEFAGIESRTSRPDSDEILHKALVVEMITPFAPDLAHQYGFTE</sequence>
<gene>
    <name evidence="1" type="ORF">I6G56_11740</name>
</gene>
<proteinExistence type="predicted"/>
<protein>
    <submittedName>
        <fullName evidence="1">Uncharacterized protein</fullName>
    </submittedName>
</protein>
<dbReference type="EMBL" id="CP065686">
    <property type="protein sequence ID" value="QPS42300.1"/>
    <property type="molecule type" value="Genomic_DNA"/>
</dbReference>
<accession>A0A7U4SRE7</accession>
<reference evidence="1 2" key="1">
    <citation type="submission" date="2020-12" db="EMBL/GenBank/DDBJ databases">
        <title>FDA dAtabase for Regulatory Grade micrObial Sequences (FDA-ARGOS): Supporting development and validation of Infectious Disease Dx tests.</title>
        <authorList>
            <person name="Nelson B."/>
            <person name="Plummer A."/>
            <person name="Tallon L."/>
            <person name="Sadzewicz L."/>
            <person name="Zhao X."/>
            <person name="Boylan J."/>
            <person name="Ott S."/>
            <person name="Bowen H."/>
            <person name="Vavikolanu K."/>
            <person name="Mehta A."/>
            <person name="Aluvathingal J."/>
            <person name="Nadendla S."/>
            <person name="Myers T."/>
            <person name="Yan Y."/>
            <person name="Sichtig H."/>
        </authorList>
    </citation>
    <scope>NUCLEOTIDE SEQUENCE [LARGE SCALE GENOMIC DNA]</scope>
    <source>
        <strain evidence="1 2">FDAARGOS_899</strain>
    </source>
</reference>
<dbReference type="Proteomes" id="UP000594943">
    <property type="component" value="Chromosome 1"/>
</dbReference>
<accession>A0A7T2TYB8</accession>
<evidence type="ECO:0000313" key="1">
    <source>
        <dbReference type="EMBL" id="QPS42300.1"/>
    </source>
</evidence>